<evidence type="ECO:0000256" key="5">
    <source>
        <dbReference type="ARBA" id="ARBA00023136"/>
    </source>
</evidence>
<evidence type="ECO:0000256" key="4">
    <source>
        <dbReference type="ARBA" id="ARBA00022989"/>
    </source>
</evidence>
<feature type="transmembrane region" description="Helical" evidence="7">
    <location>
        <begin position="295"/>
        <end position="314"/>
    </location>
</feature>
<dbReference type="InterPro" id="IPR047199">
    <property type="entry name" value="CorA-like"/>
</dbReference>
<evidence type="ECO:0000256" key="7">
    <source>
        <dbReference type="SAM" id="Phobius"/>
    </source>
</evidence>
<dbReference type="Proteomes" id="UP000051155">
    <property type="component" value="Unassembled WGS sequence"/>
</dbReference>
<dbReference type="InterPro" id="IPR045863">
    <property type="entry name" value="CorA_TM1_TM2"/>
</dbReference>
<feature type="coiled-coil region" evidence="6">
    <location>
        <begin position="145"/>
        <end position="172"/>
    </location>
</feature>
<feature type="transmembrane region" description="Helical" evidence="7">
    <location>
        <begin position="263"/>
        <end position="283"/>
    </location>
</feature>
<protein>
    <submittedName>
        <fullName evidence="8">Ion Mg(2+) Co(2+) transport protein</fullName>
    </submittedName>
</protein>
<organism evidence="8 9">
    <name type="scientific">Liquorilactobacillus uvarum DSM 19971</name>
    <dbReference type="NCBI Taxonomy" id="1423812"/>
    <lineage>
        <taxon>Bacteria</taxon>
        <taxon>Bacillati</taxon>
        <taxon>Bacillota</taxon>
        <taxon>Bacilli</taxon>
        <taxon>Lactobacillales</taxon>
        <taxon>Lactobacillaceae</taxon>
        <taxon>Liquorilactobacillus</taxon>
    </lineage>
</organism>
<proteinExistence type="inferred from homology"/>
<dbReference type="PANTHER" id="PTHR47891:SF1">
    <property type="entry name" value="CORA-MAGNESIUM AND COBALT TRANSPORTER"/>
    <property type="match status" value="1"/>
</dbReference>
<dbReference type="Gene3D" id="1.20.58.340">
    <property type="entry name" value="Magnesium transport protein CorA, transmembrane region"/>
    <property type="match status" value="2"/>
</dbReference>
<evidence type="ECO:0000313" key="8">
    <source>
        <dbReference type="EMBL" id="KRL33061.1"/>
    </source>
</evidence>
<dbReference type="Pfam" id="PF01544">
    <property type="entry name" value="CorA"/>
    <property type="match status" value="1"/>
</dbReference>
<dbReference type="PATRIC" id="fig|1423812.3.peg.2164"/>
<keyword evidence="6" id="KW-0175">Coiled coil</keyword>
<dbReference type="AlphaFoldDB" id="A0A0R1PTP9"/>
<dbReference type="CDD" id="cd12827">
    <property type="entry name" value="EcCorA_ZntB-like_u2"/>
    <property type="match status" value="1"/>
</dbReference>
<accession>A0A0R1PTP9</accession>
<dbReference type="EMBL" id="AZEG01000055">
    <property type="protein sequence ID" value="KRL33061.1"/>
    <property type="molecule type" value="Genomic_DNA"/>
</dbReference>
<keyword evidence="4 7" id="KW-1133">Transmembrane helix</keyword>
<comment type="subcellular location">
    <subcellularLocation>
        <location evidence="1">Membrane</location>
        <topology evidence="1">Multi-pass membrane protein</topology>
    </subcellularLocation>
</comment>
<dbReference type="InterPro" id="IPR002523">
    <property type="entry name" value="MgTranspt_CorA/ZnTranspt_ZntB"/>
</dbReference>
<dbReference type="STRING" id="1423812.FD20_GL002037"/>
<evidence type="ECO:0000256" key="1">
    <source>
        <dbReference type="ARBA" id="ARBA00004141"/>
    </source>
</evidence>
<dbReference type="GO" id="GO:0016020">
    <property type="term" value="C:membrane"/>
    <property type="evidence" value="ECO:0007669"/>
    <property type="project" value="UniProtKB-SubCell"/>
</dbReference>
<evidence type="ECO:0000256" key="3">
    <source>
        <dbReference type="ARBA" id="ARBA00022692"/>
    </source>
</evidence>
<comment type="caution">
    <text evidence="8">The sequence shown here is derived from an EMBL/GenBank/DDBJ whole genome shotgun (WGS) entry which is preliminary data.</text>
</comment>
<dbReference type="SUPFAM" id="SSF144083">
    <property type="entry name" value="Magnesium transport protein CorA, transmembrane region"/>
    <property type="match status" value="1"/>
</dbReference>
<sequence>MEVNMILKNYIFKNKKILVAQEKERIDWVSLIKPTEEEIKYITSKYFLPRDIIRESSNLNTASHINYITNLKQQQITEILLLCAGEGTFGKNNVTTGYPLLILLVDSTIITVTDIILPFIAPPKKLGEVNNNKEELAIHLISSVYEEFKKQLLKIESEIIEIERNIHKLQTNSAGLDRLAACQKSIVFLESALESNEKTFQYILEHCEKLFLNNAKYKDKQYQLRIQRLQTLKLAKTLTTLISQLSDMFSNIISYQLNIIMKILTELSIIITIPTIIVGLWGVNTKVPFQSSMPGFFIVSIITVIATLTCYIVLKHIKYL</sequence>
<dbReference type="Gene3D" id="3.30.460.20">
    <property type="entry name" value="CorA soluble domain-like"/>
    <property type="match status" value="1"/>
</dbReference>
<evidence type="ECO:0000256" key="2">
    <source>
        <dbReference type="ARBA" id="ARBA00009765"/>
    </source>
</evidence>
<dbReference type="InterPro" id="IPR045861">
    <property type="entry name" value="CorA_cytoplasmic_dom"/>
</dbReference>
<name>A0A0R1PTP9_9LACO</name>
<dbReference type="PANTHER" id="PTHR47891">
    <property type="entry name" value="TRANSPORTER-RELATED"/>
    <property type="match status" value="1"/>
</dbReference>
<evidence type="ECO:0000313" key="9">
    <source>
        <dbReference type="Proteomes" id="UP000051155"/>
    </source>
</evidence>
<dbReference type="SUPFAM" id="SSF143865">
    <property type="entry name" value="CorA soluble domain-like"/>
    <property type="match status" value="1"/>
</dbReference>
<keyword evidence="3 7" id="KW-0812">Transmembrane</keyword>
<keyword evidence="9" id="KW-1185">Reference proteome</keyword>
<reference evidence="8 9" key="1">
    <citation type="journal article" date="2015" name="Genome Announc.">
        <title>Expanding the biotechnology potential of lactobacilli through comparative genomics of 213 strains and associated genera.</title>
        <authorList>
            <person name="Sun Z."/>
            <person name="Harris H.M."/>
            <person name="McCann A."/>
            <person name="Guo C."/>
            <person name="Argimon S."/>
            <person name="Zhang W."/>
            <person name="Yang X."/>
            <person name="Jeffery I.B."/>
            <person name="Cooney J.C."/>
            <person name="Kagawa T.F."/>
            <person name="Liu W."/>
            <person name="Song Y."/>
            <person name="Salvetti E."/>
            <person name="Wrobel A."/>
            <person name="Rasinkangas P."/>
            <person name="Parkhill J."/>
            <person name="Rea M.C."/>
            <person name="O'Sullivan O."/>
            <person name="Ritari J."/>
            <person name="Douillard F.P."/>
            <person name="Paul Ross R."/>
            <person name="Yang R."/>
            <person name="Briner A.E."/>
            <person name="Felis G.E."/>
            <person name="de Vos W.M."/>
            <person name="Barrangou R."/>
            <person name="Klaenhammer T.R."/>
            <person name="Caufield P.W."/>
            <person name="Cui Y."/>
            <person name="Zhang H."/>
            <person name="O'Toole P.W."/>
        </authorList>
    </citation>
    <scope>NUCLEOTIDE SEQUENCE [LARGE SCALE GENOMIC DNA]</scope>
    <source>
        <strain evidence="8 9">DSM 19971</strain>
    </source>
</reference>
<keyword evidence="5 7" id="KW-0472">Membrane</keyword>
<gene>
    <name evidence="8" type="ORF">FD20_GL002037</name>
</gene>
<comment type="similarity">
    <text evidence="2">Belongs to the CorA metal ion transporter (MIT) (TC 1.A.35) family.</text>
</comment>
<evidence type="ECO:0000256" key="6">
    <source>
        <dbReference type="SAM" id="Coils"/>
    </source>
</evidence>
<dbReference type="GO" id="GO:0046873">
    <property type="term" value="F:metal ion transmembrane transporter activity"/>
    <property type="evidence" value="ECO:0007669"/>
    <property type="project" value="InterPro"/>
</dbReference>